<keyword evidence="2" id="KW-0805">Transcription regulation</keyword>
<dbReference type="Proteomes" id="UP000474967">
    <property type="component" value="Unassembled WGS sequence"/>
</dbReference>
<sequence length="310" mass="33698">MELRQLRHFLALAEEQNFTRAAQREHIVQSGLSNSIHALERELETPLYVRGSRPIRLTTAGFALEGPARRTISSAGYARQAVLDTREAITGTLRIGAMQSAEHVVPLTEYVARFARDYPGITVEILQLAALDMLAMVETGELDCAIVPAPPSAGHRLRLVKLGREPMKLAVATTHPLAGEKSVRLSQLEHERFVEVPPTWTSRLLNDAAFAGRGIGRSVVCETNSWDLVLQLVGAGVGIGIVPGGLSHPAIAEPTPSVLLIPIADVQLERHLHLAIPSVGELEPAVTRFIDEVWHIRNDPPAVPRSANAL</sequence>
<dbReference type="GO" id="GO:0005829">
    <property type="term" value="C:cytosol"/>
    <property type="evidence" value="ECO:0007669"/>
    <property type="project" value="TreeGrafter"/>
</dbReference>
<dbReference type="InterPro" id="IPR036390">
    <property type="entry name" value="WH_DNA-bd_sf"/>
</dbReference>
<dbReference type="InterPro" id="IPR005119">
    <property type="entry name" value="LysR_subst-bd"/>
</dbReference>
<dbReference type="Pfam" id="PF00126">
    <property type="entry name" value="HTH_1"/>
    <property type="match status" value="1"/>
</dbReference>
<dbReference type="InterPro" id="IPR000847">
    <property type="entry name" value="LysR_HTH_N"/>
</dbReference>
<dbReference type="PROSITE" id="PS50931">
    <property type="entry name" value="HTH_LYSR"/>
    <property type="match status" value="1"/>
</dbReference>
<dbReference type="InterPro" id="IPR050950">
    <property type="entry name" value="HTH-type_LysR_regulators"/>
</dbReference>
<evidence type="ECO:0000256" key="3">
    <source>
        <dbReference type="ARBA" id="ARBA00023125"/>
    </source>
</evidence>
<dbReference type="EMBL" id="JAAGWY010000001">
    <property type="protein sequence ID" value="NEN05352.1"/>
    <property type="molecule type" value="Genomic_DNA"/>
</dbReference>
<keyword evidence="4" id="KW-0804">Transcription</keyword>
<dbReference type="PANTHER" id="PTHR30419">
    <property type="entry name" value="HTH-TYPE TRANSCRIPTIONAL REGULATOR YBHD"/>
    <property type="match status" value="1"/>
</dbReference>
<keyword evidence="3" id="KW-0238">DNA-binding</keyword>
<proteinExistence type="inferred from homology"/>
<dbReference type="PRINTS" id="PR00039">
    <property type="entry name" value="HTHLYSR"/>
</dbReference>
<dbReference type="Gene3D" id="1.10.10.10">
    <property type="entry name" value="Winged helix-like DNA-binding domain superfamily/Winged helix DNA-binding domain"/>
    <property type="match status" value="1"/>
</dbReference>
<evidence type="ECO:0000313" key="7">
    <source>
        <dbReference type="Proteomes" id="UP000474967"/>
    </source>
</evidence>
<name>A0A6L9XV94_9MICO</name>
<organism evidence="6 7">
    <name type="scientific">Leifsonia tongyongensis</name>
    <dbReference type="NCBI Taxonomy" id="1268043"/>
    <lineage>
        <taxon>Bacteria</taxon>
        <taxon>Bacillati</taxon>
        <taxon>Actinomycetota</taxon>
        <taxon>Actinomycetes</taxon>
        <taxon>Micrococcales</taxon>
        <taxon>Microbacteriaceae</taxon>
        <taxon>Leifsonia</taxon>
    </lineage>
</organism>
<gene>
    <name evidence="6" type="ORF">G3T36_05655</name>
</gene>
<dbReference type="SUPFAM" id="SSF53850">
    <property type="entry name" value="Periplasmic binding protein-like II"/>
    <property type="match status" value="1"/>
</dbReference>
<dbReference type="Gene3D" id="3.40.190.290">
    <property type="match status" value="1"/>
</dbReference>
<accession>A0A6L9XV94</accession>
<dbReference type="Pfam" id="PF03466">
    <property type="entry name" value="LysR_substrate"/>
    <property type="match status" value="1"/>
</dbReference>
<evidence type="ECO:0000256" key="4">
    <source>
        <dbReference type="ARBA" id="ARBA00023163"/>
    </source>
</evidence>
<dbReference type="GO" id="GO:0003700">
    <property type="term" value="F:DNA-binding transcription factor activity"/>
    <property type="evidence" value="ECO:0007669"/>
    <property type="project" value="InterPro"/>
</dbReference>
<keyword evidence="7" id="KW-1185">Reference proteome</keyword>
<comment type="similarity">
    <text evidence="1">Belongs to the LysR transcriptional regulatory family.</text>
</comment>
<dbReference type="RefSeq" id="WP_163288578.1">
    <property type="nucleotide sequence ID" value="NZ_JAAGWY010000001.1"/>
</dbReference>
<evidence type="ECO:0000259" key="5">
    <source>
        <dbReference type="PROSITE" id="PS50931"/>
    </source>
</evidence>
<protein>
    <submittedName>
        <fullName evidence="6">LysR family transcriptional regulator</fullName>
    </submittedName>
</protein>
<dbReference type="SUPFAM" id="SSF46785">
    <property type="entry name" value="Winged helix' DNA-binding domain"/>
    <property type="match status" value="1"/>
</dbReference>
<evidence type="ECO:0000256" key="2">
    <source>
        <dbReference type="ARBA" id="ARBA00023015"/>
    </source>
</evidence>
<dbReference type="GO" id="GO:0003677">
    <property type="term" value="F:DNA binding"/>
    <property type="evidence" value="ECO:0007669"/>
    <property type="project" value="UniProtKB-KW"/>
</dbReference>
<dbReference type="CDD" id="cd05466">
    <property type="entry name" value="PBP2_LTTR_substrate"/>
    <property type="match status" value="1"/>
</dbReference>
<reference evidence="6 7" key="1">
    <citation type="journal article" date="2014" name="J. Microbiol.">
        <title>Diaminobutyricibacter tongyongensis gen. nov., sp. nov. and Homoserinibacter gongjuensis gen. nov., sp. nov. belong to the family Microbacteriaceae.</title>
        <authorList>
            <person name="Kim S.J."/>
            <person name="Ahn J.H."/>
            <person name="Weon H.Y."/>
            <person name="Hamada M."/>
            <person name="Suzuki K."/>
            <person name="Kwon S.W."/>
        </authorList>
    </citation>
    <scope>NUCLEOTIDE SEQUENCE [LARGE SCALE GENOMIC DNA]</scope>
    <source>
        <strain evidence="6 7">NBRC 108724</strain>
    </source>
</reference>
<comment type="caution">
    <text evidence="6">The sequence shown here is derived from an EMBL/GenBank/DDBJ whole genome shotgun (WGS) entry which is preliminary data.</text>
</comment>
<dbReference type="AlphaFoldDB" id="A0A6L9XV94"/>
<feature type="domain" description="HTH lysR-type" evidence="5">
    <location>
        <begin position="1"/>
        <end position="58"/>
    </location>
</feature>
<evidence type="ECO:0000313" key="6">
    <source>
        <dbReference type="EMBL" id="NEN05352.1"/>
    </source>
</evidence>
<dbReference type="PANTHER" id="PTHR30419:SF31">
    <property type="entry name" value="BLR3139 PROTEIN"/>
    <property type="match status" value="1"/>
</dbReference>
<evidence type="ECO:0000256" key="1">
    <source>
        <dbReference type="ARBA" id="ARBA00009437"/>
    </source>
</evidence>
<dbReference type="InterPro" id="IPR036388">
    <property type="entry name" value="WH-like_DNA-bd_sf"/>
</dbReference>